<keyword evidence="1" id="KW-0378">Hydrolase</keyword>
<dbReference type="Gene3D" id="2.60.120.260">
    <property type="entry name" value="Galactose-binding domain-like"/>
    <property type="match status" value="1"/>
</dbReference>
<dbReference type="EMBL" id="SBIW01000003">
    <property type="protein sequence ID" value="RWY54277.1"/>
    <property type="molecule type" value="Genomic_DNA"/>
</dbReference>
<evidence type="ECO:0000313" key="5">
    <source>
        <dbReference type="Proteomes" id="UP000286701"/>
    </source>
</evidence>
<organism evidence="4 5">
    <name type="scientific">Mucilaginibacter gilvus</name>
    <dbReference type="NCBI Taxonomy" id="2305909"/>
    <lineage>
        <taxon>Bacteria</taxon>
        <taxon>Pseudomonadati</taxon>
        <taxon>Bacteroidota</taxon>
        <taxon>Sphingobacteriia</taxon>
        <taxon>Sphingobacteriales</taxon>
        <taxon>Sphingobacteriaceae</taxon>
        <taxon>Mucilaginibacter</taxon>
    </lineage>
</organism>
<feature type="domain" description="Sialate O-acetylesterase" evidence="3">
    <location>
        <begin position="415"/>
        <end position="517"/>
    </location>
</feature>
<proteinExistence type="predicted"/>
<dbReference type="Gene3D" id="3.40.50.1110">
    <property type="entry name" value="SGNH hydrolase"/>
    <property type="match status" value="1"/>
</dbReference>
<dbReference type="InterPro" id="IPR005181">
    <property type="entry name" value="SASA"/>
</dbReference>
<dbReference type="OrthoDB" id="9816001at2"/>
<evidence type="ECO:0000313" key="4">
    <source>
        <dbReference type="EMBL" id="RWY54277.1"/>
    </source>
</evidence>
<name>A0A3S4YFX6_9SPHI</name>
<comment type="caution">
    <text evidence="4">The sequence shown here is derived from an EMBL/GenBank/DDBJ whole genome shotgun (WGS) entry which is preliminary data.</text>
</comment>
<feature type="signal peptide" evidence="2">
    <location>
        <begin position="1"/>
        <end position="21"/>
    </location>
</feature>
<dbReference type="GO" id="GO:0005975">
    <property type="term" value="P:carbohydrate metabolic process"/>
    <property type="evidence" value="ECO:0007669"/>
    <property type="project" value="InterPro"/>
</dbReference>
<dbReference type="SUPFAM" id="SSF52266">
    <property type="entry name" value="SGNH hydrolase"/>
    <property type="match status" value="1"/>
</dbReference>
<dbReference type="InterPro" id="IPR013783">
    <property type="entry name" value="Ig-like_fold"/>
</dbReference>
<dbReference type="PANTHER" id="PTHR22901:SF0">
    <property type="entry name" value="SIALATE O-ACETYLESTERASE"/>
    <property type="match status" value="1"/>
</dbReference>
<dbReference type="SUPFAM" id="SSF49785">
    <property type="entry name" value="Galactose-binding domain-like"/>
    <property type="match status" value="1"/>
</dbReference>
<dbReference type="AlphaFoldDB" id="A0A3S4YFX6"/>
<dbReference type="InterPro" id="IPR036514">
    <property type="entry name" value="SGNH_hydro_sf"/>
</dbReference>
<keyword evidence="2" id="KW-0732">Signal</keyword>
<dbReference type="InterPro" id="IPR008979">
    <property type="entry name" value="Galactose-bd-like_sf"/>
</dbReference>
<dbReference type="PANTHER" id="PTHR22901">
    <property type="entry name" value="SIALATE O-ACETYLESTERASE"/>
    <property type="match status" value="1"/>
</dbReference>
<accession>A0A3S4YFX6</accession>
<evidence type="ECO:0000256" key="2">
    <source>
        <dbReference type="SAM" id="SignalP"/>
    </source>
</evidence>
<evidence type="ECO:0000256" key="1">
    <source>
        <dbReference type="ARBA" id="ARBA00022801"/>
    </source>
</evidence>
<dbReference type="GO" id="GO:0004553">
    <property type="term" value="F:hydrolase activity, hydrolyzing O-glycosyl compounds"/>
    <property type="evidence" value="ECO:0007669"/>
    <property type="project" value="InterPro"/>
</dbReference>
<sequence length="646" mass="71883">MKLYLRLFTLCFCWFVTPSYATVRLPQLIADGMVLQRNVPLNIWGWADAGEKVTVTFRGKQYKVKTTASGEWAVILPAMKAGGPYIMDITAGNTVIINDILIGDVWFCSGQSNMVIPMERVKEKYPEDIAAANNPQIRNFFLSTQADVTAEHADVLPAKWDKATPKSVLNFGAATWFFASRLYKKYRVPIGIINSSVGGVPIHAWISREGLKNIAPFNARILQMDKAGFKDSVSRLPVKANPPTEQNDLGFLETVHWNDVAYVPNNWHKFWLPGYWADEGIKGLNGVVWFRKEITLPDSMAGKPAKLFLGRMVDADETYVNGKFVGRITYQYPPRRYNIPAGLLKAGKNIIIVRVTNTSGKGGFVPGKTYNLKVGTEVIDLRGEWQYKVGSVFYPDQFTLLPAFIAQNEPSGLFNTMVSPVTRYAVKGFLWYQGETNTGASEGYGNLLKTLISDWRDKWHNAGLPFIYAQLANFGEVEYSPSESQWADVRQEQLSALTAPNTRMITLIDLGEWNDLHPLNKKDVGERFAIAAENLAYGESLVVPSGPIYQSAKINGNVVELTFTNIGGGLIARGDPMLSQFAIAGSDKKYVWATAVIENDNVVVHSDAVANPMYVRYAWADNPEAANLYNKEGLPASPFQAEIKQK</sequence>
<keyword evidence="5" id="KW-1185">Reference proteome</keyword>
<feature type="chain" id="PRO_5018661810" evidence="2">
    <location>
        <begin position="22"/>
        <end position="646"/>
    </location>
</feature>
<protein>
    <submittedName>
        <fullName evidence="4">Sialate O-acetylesterase</fullName>
    </submittedName>
</protein>
<evidence type="ECO:0000259" key="3">
    <source>
        <dbReference type="Pfam" id="PF03629"/>
    </source>
</evidence>
<dbReference type="GO" id="GO:0001681">
    <property type="term" value="F:sialate O-acetylesterase activity"/>
    <property type="evidence" value="ECO:0007669"/>
    <property type="project" value="InterPro"/>
</dbReference>
<dbReference type="Pfam" id="PF03629">
    <property type="entry name" value="SASA"/>
    <property type="match status" value="2"/>
</dbReference>
<reference evidence="4 5" key="1">
    <citation type="submission" date="2019-01" db="EMBL/GenBank/DDBJ databases">
        <title>Mucilaginibacter antarcticum sp. nov., isolated from antarctic soil.</title>
        <authorList>
            <person name="Yan Y.-Q."/>
            <person name="Du Z.-J."/>
        </authorList>
    </citation>
    <scope>NUCLEOTIDE SEQUENCE [LARGE SCALE GENOMIC DNA]</scope>
    <source>
        <strain evidence="4 5">F01003</strain>
    </source>
</reference>
<dbReference type="RefSeq" id="WP_128533712.1">
    <property type="nucleotide sequence ID" value="NZ_SBIW01000003.1"/>
</dbReference>
<gene>
    <name evidence="4" type="ORF">EPL05_09590</name>
</gene>
<dbReference type="Gene3D" id="2.60.40.10">
    <property type="entry name" value="Immunoglobulins"/>
    <property type="match status" value="1"/>
</dbReference>
<dbReference type="Proteomes" id="UP000286701">
    <property type="component" value="Unassembled WGS sequence"/>
</dbReference>
<feature type="domain" description="Sialate O-acetylesterase" evidence="3">
    <location>
        <begin position="104"/>
        <end position="208"/>
    </location>
</feature>
<dbReference type="InterPro" id="IPR039329">
    <property type="entry name" value="SIAE"/>
</dbReference>